<dbReference type="GO" id="GO:0008270">
    <property type="term" value="F:zinc ion binding"/>
    <property type="evidence" value="ECO:0007669"/>
    <property type="project" value="UniProtKB-KW"/>
</dbReference>
<dbReference type="InterPro" id="IPR000547">
    <property type="entry name" value="Clathrin_H-chain/VPS_repeat"/>
</dbReference>
<organism evidence="12 13">
    <name type="scientific">Lingula anatina</name>
    <name type="common">Brachiopod</name>
    <name type="synonym">Lingula unguis</name>
    <dbReference type="NCBI Taxonomy" id="7574"/>
    <lineage>
        <taxon>Eukaryota</taxon>
        <taxon>Metazoa</taxon>
        <taxon>Spiralia</taxon>
        <taxon>Lophotrochozoa</taxon>
        <taxon>Brachiopoda</taxon>
        <taxon>Linguliformea</taxon>
        <taxon>Lingulata</taxon>
        <taxon>Lingulida</taxon>
        <taxon>Linguloidea</taxon>
        <taxon>Lingulidae</taxon>
        <taxon>Lingula</taxon>
    </lineage>
</organism>
<evidence type="ECO:0000256" key="6">
    <source>
        <dbReference type="ARBA" id="ARBA00022833"/>
    </source>
</evidence>
<dbReference type="RefSeq" id="XP_023930234.1">
    <property type="nucleotide sequence ID" value="XM_024074466.1"/>
</dbReference>
<evidence type="ECO:0000256" key="3">
    <source>
        <dbReference type="ARBA" id="ARBA00017338"/>
    </source>
</evidence>
<dbReference type="CDD" id="cd16462">
    <property type="entry name" value="RING-H2_Pep3p-like"/>
    <property type="match status" value="1"/>
</dbReference>
<dbReference type="Pfam" id="PF05131">
    <property type="entry name" value="Pep3_Vps18"/>
    <property type="match status" value="1"/>
</dbReference>
<feature type="coiled-coil region" evidence="9">
    <location>
        <begin position="813"/>
        <end position="854"/>
    </location>
</feature>
<dbReference type="GO" id="GO:0006904">
    <property type="term" value="P:vesicle docking involved in exocytosis"/>
    <property type="evidence" value="ECO:0007669"/>
    <property type="project" value="TreeGrafter"/>
</dbReference>
<evidence type="ECO:0000313" key="12">
    <source>
        <dbReference type="Proteomes" id="UP000085678"/>
    </source>
</evidence>
<comment type="similarity">
    <text evidence="2">Belongs to the VPS18 family.</text>
</comment>
<evidence type="ECO:0000256" key="4">
    <source>
        <dbReference type="ARBA" id="ARBA00022723"/>
    </source>
</evidence>
<dbReference type="KEGG" id="lak:106151553"/>
<dbReference type="GO" id="GO:0030674">
    <property type="term" value="F:protein-macromolecule adaptor activity"/>
    <property type="evidence" value="ECO:0007669"/>
    <property type="project" value="TreeGrafter"/>
</dbReference>
<protein>
    <recommendedName>
        <fullName evidence="3">Vacuolar protein sorting-associated protein 18 homolog</fullName>
    </recommendedName>
</protein>
<sequence>MASLFDQYEQASSKSYSTYKPAEAVLEPIQTSGFISASLDDETPIFSKQRINFSPPGRVTHTVVCNNFLVMALTNNMLLRIDLENPGAPDEVEVTKPGTDKIHEIFLDPTGRHLLVSMSSQENYYLSRNSKKPKLLGRMKGHQIDSVGWNLQNTSETTTGSILLGTSKGLIFETEIQSGEDSRFFQATLEQYWKQLFNLGRDRPAHVTGLAFEKIPSGSMNEYKYFVLATTPGRLYQFLGNIPSSTEPPMFQHVFESYLDMPESFLELPGNFGYSKLQLYYPKYRGLPTSFAWMTGPGIYYGKINPNATKDSVTTDTKLMPYPKDDENKSKPIDIVLTEFHVLILFPDRLKAICVLNEQLIFDDVYAERHGVLQGLCKDPVRGTIWAYTDQSIFKYKITRETRDVWQMFLDRGEFELAMKYCEDNPANKDKVLTRQAEQFYKDGQYEKSAKLFALTLNNSLEEVALKFIQTEQKDALKVYLIRKLKGLKDEDKTQITMLVTWLTEIYLNQLGELKEQGQDMNEDYDALQDEFRKFLAFKRVKDCVTHNRNTIYDLIASHGDVEDLIYFATLMEDFERVITHYVQHDNYREALETLAKHCTNDTELVYKFSPLLMQHVPKETVDVWIHLGRQLDPKKLIPALVQYDHEKRREQDNEAIRYLEFSITTLDNKDEAIHNYLLSLYAKLQPDKLMAYLKLEGEDQEEVSYDVKYALRLCAEHDQKRACVHIYSTMGLYEEAVDLALQVDVDLAKHNADKPEDDLELKKKLWLRIARHVVEEEKDIKRAMAFLHECDLLKIEDILPFFPDFVTIDHFKDAICTSLQEYNQHIEKLKEEMEEATQSAKDIRGDIQSFRNKFAFVKGQDKCSSCGFPLMTRTFHVFPCMHKFHTDCLTTEVLPHLSTIKRTQVEDLQRKLASSKEDPTMAIPELKQNLTGTQADLRASLDEIVATECVFCGEYMIKSIDLPFIKTEEYDDVMKTWL</sequence>
<dbReference type="GO" id="GO:0048284">
    <property type="term" value="P:organelle fusion"/>
    <property type="evidence" value="ECO:0007669"/>
    <property type="project" value="TreeGrafter"/>
</dbReference>
<evidence type="ECO:0000256" key="7">
    <source>
        <dbReference type="ARBA" id="ARBA00023136"/>
    </source>
</evidence>
<reference evidence="13" key="1">
    <citation type="submission" date="2025-08" db="UniProtKB">
        <authorList>
            <consortium name="RefSeq"/>
        </authorList>
    </citation>
    <scope>IDENTIFICATION</scope>
    <source>
        <tissue evidence="13">Gonads</tissue>
    </source>
</reference>
<dbReference type="OMA" id="WIQREKW"/>
<keyword evidence="12" id="KW-1185">Reference proteome</keyword>
<keyword evidence="7" id="KW-0472">Membrane</keyword>
<dbReference type="InterPro" id="IPR058919">
    <property type="entry name" value="Pep3/Vps18_RING_C"/>
</dbReference>
<dbReference type="Pfam" id="PF26148">
    <property type="entry name" value="VPS18_RING_C"/>
    <property type="match status" value="1"/>
</dbReference>
<dbReference type="GO" id="GO:0008333">
    <property type="term" value="P:endosome to lysosome transport"/>
    <property type="evidence" value="ECO:0007669"/>
    <property type="project" value="TreeGrafter"/>
</dbReference>
<evidence type="ECO:0000313" key="13">
    <source>
        <dbReference type="RefSeq" id="XP_023930234.1"/>
    </source>
</evidence>
<evidence type="ECO:0000256" key="8">
    <source>
        <dbReference type="PROSITE-ProRule" id="PRU01006"/>
    </source>
</evidence>
<accession>A0A2R2MJ62</accession>
<dbReference type="STRING" id="7574.A0A2R2MJ62"/>
<comment type="subcellular location">
    <subcellularLocation>
        <location evidence="1">Late endosome membrane</location>
        <topology evidence="1">Peripheral membrane protein</topology>
        <orientation evidence="1">Cytoplasmic side</orientation>
    </subcellularLocation>
</comment>
<dbReference type="InterPro" id="IPR007810">
    <property type="entry name" value="Pep3/Vps18_beta-prop"/>
</dbReference>
<feature type="domain" description="Pep3/Vps18 beta-propeller" evidence="10">
    <location>
        <begin position="44"/>
        <end position="398"/>
    </location>
</feature>
<keyword evidence="4" id="KW-0479">Metal-binding</keyword>
<dbReference type="SUPFAM" id="SSF69322">
    <property type="entry name" value="Tricorn protease domain 2"/>
    <property type="match status" value="1"/>
</dbReference>
<dbReference type="PANTHER" id="PTHR23323:SF26">
    <property type="entry name" value="VACUOLAR PROTEIN SORTING-ASSOCIATED PROTEIN 18 HOMOLOG"/>
    <property type="match status" value="1"/>
</dbReference>
<dbReference type="InParanoid" id="A0A2R2MJ62"/>
<dbReference type="FunCoup" id="A0A2R2MJ62">
    <property type="interactions" value="2760"/>
</dbReference>
<evidence type="ECO:0000256" key="2">
    <source>
        <dbReference type="ARBA" id="ARBA00010454"/>
    </source>
</evidence>
<dbReference type="AlphaFoldDB" id="A0A2R2MJ62"/>
<dbReference type="PROSITE" id="PS50236">
    <property type="entry name" value="CHCR"/>
    <property type="match status" value="1"/>
</dbReference>
<name>A0A2R2MJ62_LINAN</name>
<gene>
    <name evidence="13" type="primary">LOC106151553</name>
</gene>
<evidence type="ECO:0000259" key="11">
    <source>
        <dbReference type="Pfam" id="PF26148"/>
    </source>
</evidence>
<feature type="repeat" description="CHCR" evidence="8">
    <location>
        <begin position="629"/>
        <end position="783"/>
    </location>
</feature>
<keyword evidence="5" id="KW-0863">Zinc-finger</keyword>
<keyword evidence="6" id="KW-0862">Zinc</keyword>
<keyword evidence="9" id="KW-0175">Coiled coil</keyword>
<dbReference type="GO" id="GO:0006886">
    <property type="term" value="P:intracellular protein transport"/>
    <property type="evidence" value="ECO:0007669"/>
    <property type="project" value="UniProtKB-UniRule"/>
</dbReference>
<feature type="domain" description="Pep3/Vps18 RING C-terminal" evidence="11">
    <location>
        <begin position="861"/>
        <end position="959"/>
    </location>
</feature>
<dbReference type="GO" id="GO:0031902">
    <property type="term" value="C:late endosome membrane"/>
    <property type="evidence" value="ECO:0007669"/>
    <property type="project" value="UniProtKB-SubCell"/>
</dbReference>
<evidence type="ECO:0000256" key="5">
    <source>
        <dbReference type="ARBA" id="ARBA00022771"/>
    </source>
</evidence>
<dbReference type="GO" id="GO:0007032">
    <property type="term" value="P:endosome organization"/>
    <property type="evidence" value="ECO:0007669"/>
    <property type="project" value="TreeGrafter"/>
</dbReference>
<evidence type="ECO:0000256" key="1">
    <source>
        <dbReference type="ARBA" id="ARBA00004492"/>
    </source>
</evidence>
<dbReference type="OrthoDB" id="1845386at2759"/>
<dbReference type="PANTHER" id="PTHR23323">
    <property type="entry name" value="VACUOLAR PROTEIN SORTING-ASSOCIATED PROTEIN"/>
    <property type="match status" value="1"/>
</dbReference>
<proteinExistence type="inferred from homology"/>
<dbReference type="GO" id="GO:0007040">
    <property type="term" value="P:lysosome organization"/>
    <property type="evidence" value="ECO:0007669"/>
    <property type="project" value="TreeGrafter"/>
</dbReference>
<evidence type="ECO:0000259" key="10">
    <source>
        <dbReference type="Pfam" id="PF05131"/>
    </source>
</evidence>
<dbReference type="Proteomes" id="UP000085678">
    <property type="component" value="Unplaced"/>
</dbReference>
<dbReference type="GeneID" id="106151553"/>
<evidence type="ECO:0000256" key="9">
    <source>
        <dbReference type="SAM" id="Coils"/>
    </source>
</evidence>
<dbReference type="GO" id="GO:0030897">
    <property type="term" value="C:HOPS complex"/>
    <property type="evidence" value="ECO:0007669"/>
    <property type="project" value="TreeGrafter"/>
</dbReference>